<keyword evidence="1" id="KW-0472">Membrane</keyword>
<keyword evidence="3" id="KW-1185">Reference proteome</keyword>
<dbReference type="Proteomes" id="UP000557193">
    <property type="component" value="Unassembled WGS sequence"/>
</dbReference>
<dbReference type="EMBL" id="JACHLL010000003">
    <property type="protein sequence ID" value="MBB6341980.1"/>
    <property type="molecule type" value="Genomic_DNA"/>
</dbReference>
<protein>
    <submittedName>
        <fullName evidence="2">Nitrate reductase NapE</fullName>
    </submittedName>
</protein>
<keyword evidence="1" id="KW-1133">Transmembrane helix</keyword>
<name>A0A7X0BSI7_9PSED</name>
<dbReference type="RefSeq" id="WP_184683136.1">
    <property type="nucleotide sequence ID" value="NZ_JACHLL010000003.1"/>
</dbReference>
<sequence length="55" mass="6038">MAQAPLPPADKDKETRLFLFLIVLFFPLLSIALVGGFGFIVWMLQLIMGPPGPPL</sequence>
<dbReference type="InterPro" id="IPR010649">
    <property type="entry name" value="NapE_TorE"/>
</dbReference>
<gene>
    <name evidence="2" type="ORF">HNP49_002148</name>
</gene>
<proteinExistence type="predicted"/>
<dbReference type="AlphaFoldDB" id="A0A7X0BSI7"/>
<comment type="caution">
    <text evidence="2">The sequence shown here is derived from an EMBL/GenBank/DDBJ whole genome shotgun (WGS) entry which is preliminary data.</text>
</comment>
<organism evidence="2 3">
    <name type="scientific">Pseudomonas fluvialis</name>
    <dbReference type="NCBI Taxonomy" id="1793966"/>
    <lineage>
        <taxon>Bacteria</taxon>
        <taxon>Pseudomonadati</taxon>
        <taxon>Pseudomonadota</taxon>
        <taxon>Gammaproteobacteria</taxon>
        <taxon>Pseudomonadales</taxon>
        <taxon>Pseudomonadaceae</taxon>
        <taxon>Pseudomonas</taxon>
    </lineage>
</organism>
<keyword evidence="1" id="KW-0812">Transmembrane</keyword>
<reference evidence="2 3" key="1">
    <citation type="submission" date="2020-08" db="EMBL/GenBank/DDBJ databases">
        <title>Functional genomics of gut bacteria from endangered species of beetles.</title>
        <authorList>
            <person name="Carlos-Shanley C."/>
        </authorList>
    </citation>
    <scope>NUCLEOTIDE SEQUENCE [LARGE SCALE GENOMIC DNA]</scope>
    <source>
        <strain evidence="2 3">S00202</strain>
    </source>
</reference>
<feature type="transmembrane region" description="Helical" evidence="1">
    <location>
        <begin position="17"/>
        <end position="44"/>
    </location>
</feature>
<accession>A0A7X0BSI7</accession>
<dbReference type="Pfam" id="PF06796">
    <property type="entry name" value="NapE"/>
    <property type="match status" value="1"/>
</dbReference>
<evidence type="ECO:0000313" key="3">
    <source>
        <dbReference type="Proteomes" id="UP000557193"/>
    </source>
</evidence>
<evidence type="ECO:0000313" key="2">
    <source>
        <dbReference type="EMBL" id="MBB6341980.1"/>
    </source>
</evidence>
<evidence type="ECO:0000256" key="1">
    <source>
        <dbReference type="SAM" id="Phobius"/>
    </source>
</evidence>